<gene>
    <name evidence="8" type="ORF">JKP88DRAFT_272106</name>
</gene>
<dbReference type="Gene3D" id="2.60.120.200">
    <property type="match status" value="1"/>
</dbReference>
<sequence>MAEVLKGLAGELCQTLVALLAAAATVNSVLAGPVLASSFAAPFASYDGHGHRRASGWQTYGDARVKMGIISLTQPLERQYGSVWTMGVAPVDPEFSFESKFRISGFKHAEAGGSLAWFMVTDGRFNVLAEQEFFGMSPKFQGIAIVISSEHEDVQGDMRKDTQKVTLYANNNGPRPVDLGSCLRSFYYDESRDDFMPSLVSTLRVAYSSGRLSLEVDQRNTQSWHQCVNTQRVGTIIPEAVNRWRKEATVGIVAVTGVKQARFEVSTFSIYNKASDAVELSRPDWNGDEGDMALRVAHQLEHSLFQVKDSIERMLSKLSERAQEDATRIRRLEHKVSDGALSFMDKRLAEVEKRLTTLSAPIVEARVRQVEARANHKLEMFKWQTNREANTWLRPFALVLFMLTAFAIYSYREFRAMSKWNRNFM</sequence>
<comment type="caution">
    <text evidence="8">The sequence shown here is derived from an EMBL/GenBank/DDBJ whole genome shotgun (WGS) entry which is preliminary data.</text>
</comment>
<proteinExistence type="predicted"/>
<keyword evidence="9" id="KW-1185">Reference proteome</keyword>
<feature type="transmembrane region" description="Helical" evidence="6">
    <location>
        <begin position="392"/>
        <end position="411"/>
    </location>
</feature>
<dbReference type="GO" id="GO:0006888">
    <property type="term" value="P:endoplasmic reticulum to Golgi vesicle-mediated transport"/>
    <property type="evidence" value="ECO:0007669"/>
    <property type="project" value="TreeGrafter"/>
</dbReference>
<keyword evidence="4 6" id="KW-1133">Transmembrane helix</keyword>
<organism evidence="8 9">
    <name type="scientific">Tribonema minus</name>
    <dbReference type="NCBI Taxonomy" id="303371"/>
    <lineage>
        <taxon>Eukaryota</taxon>
        <taxon>Sar</taxon>
        <taxon>Stramenopiles</taxon>
        <taxon>Ochrophyta</taxon>
        <taxon>PX clade</taxon>
        <taxon>Xanthophyceae</taxon>
        <taxon>Tribonematales</taxon>
        <taxon>Tribonemataceae</taxon>
        <taxon>Tribonema</taxon>
    </lineage>
</organism>
<dbReference type="GO" id="GO:0005537">
    <property type="term" value="F:D-mannose binding"/>
    <property type="evidence" value="ECO:0007669"/>
    <property type="project" value="TreeGrafter"/>
</dbReference>
<evidence type="ECO:0000313" key="9">
    <source>
        <dbReference type="Proteomes" id="UP000664859"/>
    </source>
</evidence>
<protein>
    <submittedName>
        <fullName evidence="8">Concanavalin A-like lectin/glucanase domain-containing protein</fullName>
    </submittedName>
</protein>
<comment type="subcellular location">
    <subcellularLocation>
        <location evidence="1">Membrane</location>
        <topology evidence="1">Single-pass type I membrane protein</topology>
    </subcellularLocation>
</comment>
<keyword evidence="5 6" id="KW-0472">Membrane</keyword>
<feature type="domain" description="L-type lectin-like" evidence="7">
    <location>
        <begin position="31"/>
        <end position="273"/>
    </location>
</feature>
<dbReference type="InterPro" id="IPR051136">
    <property type="entry name" value="Intracellular_Lectin-GPT"/>
</dbReference>
<dbReference type="EMBL" id="JAFCMP010000193">
    <property type="protein sequence ID" value="KAG5183656.1"/>
    <property type="molecule type" value="Genomic_DNA"/>
</dbReference>
<evidence type="ECO:0000313" key="8">
    <source>
        <dbReference type="EMBL" id="KAG5183656.1"/>
    </source>
</evidence>
<keyword evidence="2 6" id="KW-0812">Transmembrane</keyword>
<dbReference type="PANTHER" id="PTHR12223">
    <property type="entry name" value="VESICULAR MANNOSE-BINDING LECTIN"/>
    <property type="match status" value="1"/>
</dbReference>
<accession>A0A836CH77</accession>
<name>A0A836CH77_9STRA</name>
<dbReference type="GO" id="GO:0030134">
    <property type="term" value="C:COPII-coated ER to Golgi transport vesicle"/>
    <property type="evidence" value="ECO:0007669"/>
    <property type="project" value="TreeGrafter"/>
</dbReference>
<dbReference type="AlphaFoldDB" id="A0A836CH77"/>
<dbReference type="PROSITE" id="PS51328">
    <property type="entry name" value="L_LECTIN_LIKE"/>
    <property type="match status" value="1"/>
</dbReference>
<dbReference type="GO" id="GO:0005793">
    <property type="term" value="C:endoplasmic reticulum-Golgi intermediate compartment"/>
    <property type="evidence" value="ECO:0007669"/>
    <property type="project" value="TreeGrafter"/>
</dbReference>
<evidence type="ECO:0000256" key="6">
    <source>
        <dbReference type="SAM" id="Phobius"/>
    </source>
</evidence>
<evidence type="ECO:0000256" key="2">
    <source>
        <dbReference type="ARBA" id="ARBA00022692"/>
    </source>
</evidence>
<reference evidence="8" key="1">
    <citation type="submission" date="2021-02" db="EMBL/GenBank/DDBJ databases">
        <title>First Annotated Genome of the Yellow-green Alga Tribonema minus.</title>
        <authorList>
            <person name="Mahan K.M."/>
        </authorList>
    </citation>
    <scope>NUCLEOTIDE SEQUENCE</scope>
    <source>
        <strain evidence="8">UTEX B ZZ1240</strain>
    </source>
</reference>
<keyword evidence="8" id="KW-0430">Lectin</keyword>
<keyword evidence="3" id="KW-0732">Signal</keyword>
<dbReference type="GO" id="GO:0005789">
    <property type="term" value="C:endoplasmic reticulum membrane"/>
    <property type="evidence" value="ECO:0007669"/>
    <property type="project" value="TreeGrafter"/>
</dbReference>
<dbReference type="GO" id="GO:0000139">
    <property type="term" value="C:Golgi membrane"/>
    <property type="evidence" value="ECO:0007669"/>
    <property type="project" value="TreeGrafter"/>
</dbReference>
<evidence type="ECO:0000256" key="1">
    <source>
        <dbReference type="ARBA" id="ARBA00004479"/>
    </source>
</evidence>
<evidence type="ECO:0000256" key="4">
    <source>
        <dbReference type="ARBA" id="ARBA00022989"/>
    </source>
</evidence>
<evidence type="ECO:0000259" key="7">
    <source>
        <dbReference type="PROSITE" id="PS51328"/>
    </source>
</evidence>
<dbReference type="InterPro" id="IPR013320">
    <property type="entry name" value="ConA-like_dom_sf"/>
</dbReference>
<dbReference type="PANTHER" id="PTHR12223:SF28">
    <property type="entry name" value="LECTIN, MANNOSE BINDING 1 LIKE"/>
    <property type="match status" value="1"/>
</dbReference>
<dbReference type="InterPro" id="IPR005052">
    <property type="entry name" value="Lectin_leg"/>
</dbReference>
<dbReference type="Proteomes" id="UP000664859">
    <property type="component" value="Unassembled WGS sequence"/>
</dbReference>
<dbReference type="SUPFAM" id="SSF49899">
    <property type="entry name" value="Concanavalin A-like lectins/glucanases"/>
    <property type="match status" value="1"/>
</dbReference>
<evidence type="ECO:0000256" key="5">
    <source>
        <dbReference type="ARBA" id="ARBA00023136"/>
    </source>
</evidence>
<dbReference type="Pfam" id="PF03388">
    <property type="entry name" value="Lectin_leg-like"/>
    <property type="match status" value="1"/>
</dbReference>
<evidence type="ECO:0000256" key="3">
    <source>
        <dbReference type="ARBA" id="ARBA00022729"/>
    </source>
</evidence>